<dbReference type="InterPro" id="IPR045851">
    <property type="entry name" value="AMP-bd_C_sf"/>
</dbReference>
<dbReference type="PANTHER" id="PTHR43201">
    <property type="entry name" value="ACYL-COA SYNTHETASE"/>
    <property type="match status" value="1"/>
</dbReference>
<evidence type="ECO:0000313" key="5">
    <source>
        <dbReference type="Proteomes" id="UP000232323"/>
    </source>
</evidence>
<dbReference type="Gene3D" id="3.30.300.30">
    <property type="match status" value="1"/>
</dbReference>
<gene>
    <name evidence="4" type="ORF">CEUSTIGMA_g11270.t1</name>
</gene>
<dbReference type="OrthoDB" id="2962993at2759"/>
<evidence type="ECO:0000259" key="3">
    <source>
        <dbReference type="Pfam" id="PF13193"/>
    </source>
</evidence>
<accession>A0A250XLD4</accession>
<sequence>MDILSQAMRNLGKTAVISANRRYTYDQILQSSDSISRHLLDVAPKLPGADPPRVGIYSAPGAEYLAGTLAIWKAGCIAVPLAVSHPPRELAYVLQDSGITAVLSNQESASKLSQVSTEARAHLHIMDSVDSTVLLPSDNTSSALSGRFGFSSVDQENREAPHQLDPKPSETGALIIYTSGTTGKPKGVLHSHRSLRAQIHGLVQAWRWSSQDTILHTLPLHHIHGIVNALYCPAFVGATTSFMPKFSAVEVWNEIMAGHVSVFMGVPTMYSFLLAHYDQMSSEQQALARQSAAALRLTISGSSACPVPIMNKWKELSGKYLLERYGMTEIGMALSNPYEGERRPGTVGAPLPGVTVRIQDDGELLVKGDYLFSKYWGREEATREAFTSDGYFKTGDSAELTSSDASERSDDSSLGSIESSAVHQYYQIMGRTSVDIIKSAGYKISALMVESVILEYPGVSEVAVLGVPEEVYGEVVTALVALKPGSKSVTQKDLTGFCRERLAPYQAPKRWKFVESLPRNAMGKLNKKELLKTILETGQQEKSVD</sequence>
<dbReference type="Pfam" id="PF13193">
    <property type="entry name" value="AMP-binding_C"/>
    <property type="match status" value="1"/>
</dbReference>
<proteinExistence type="inferred from homology"/>
<dbReference type="GO" id="GO:0006631">
    <property type="term" value="P:fatty acid metabolic process"/>
    <property type="evidence" value="ECO:0007669"/>
    <property type="project" value="TreeGrafter"/>
</dbReference>
<keyword evidence="5" id="KW-1185">Reference proteome</keyword>
<dbReference type="InterPro" id="IPR000873">
    <property type="entry name" value="AMP-dep_synth/lig_dom"/>
</dbReference>
<dbReference type="InterPro" id="IPR042099">
    <property type="entry name" value="ANL_N_sf"/>
</dbReference>
<comment type="caution">
    <text evidence="4">The sequence shown here is derived from an EMBL/GenBank/DDBJ whole genome shotgun (WGS) entry which is preliminary data.</text>
</comment>
<reference evidence="4 5" key="1">
    <citation type="submission" date="2017-08" db="EMBL/GenBank/DDBJ databases">
        <title>Acidophilic green algal genome provides insights into adaptation to an acidic environment.</title>
        <authorList>
            <person name="Hirooka S."/>
            <person name="Hirose Y."/>
            <person name="Kanesaki Y."/>
            <person name="Higuchi S."/>
            <person name="Fujiwara T."/>
            <person name="Onuma R."/>
            <person name="Era A."/>
            <person name="Ohbayashi R."/>
            <person name="Uzuka A."/>
            <person name="Nozaki H."/>
            <person name="Yoshikawa H."/>
            <person name="Miyagishima S.Y."/>
        </authorList>
    </citation>
    <scope>NUCLEOTIDE SEQUENCE [LARGE SCALE GENOMIC DNA]</scope>
    <source>
        <strain evidence="4 5">NIES-2499</strain>
    </source>
</reference>
<name>A0A250XLD4_9CHLO</name>
<feature type="domain" description="AMP-dependent synthetase/ligase" evidence="2">
    <location>
        <begin position="6"/>
        <end position="376"/>
    </location>
</feature>
<evidence type="ECO:0008006" key="6">
    <source>
        <dbReference type="Google" id="ProtNLM"/>
    </source>
</evidence>
<dbReference type="STRING" id="1157962.A0A250XLD4"/>
<dbReference type="PANTHER" id="PTHR43201:SF8">
    <property type="entry name" value="ACYL-COA SYNTHETASE FAMILY MEMBER 3"/>
    <property type="match status" value="1"/>
</dbReference>
<protein>
    <recommendedName>
        <fullName evidence="6">AMP-dependent synthetase/ligase domain-containing protein</fullName>
    </recommendedName>
</protein>
<feature type="domain" description="AMP-binding enzyme C-terminal" evidence="3">
    <location>
        <begin position="449"/>
        <end position="524"/>
    </location>
</feature>
<dbReference type="InterPro" id="IPR025110">
    <property type="entry name" value="AMP-bd_C"/>
</dbReference>
<dbReference type="PROSITE" id="PS00455">
    <property type="entry name" value="AMP_BINDING"/>
    <property type="match status" value="1"/>
</dbReference>
<dbReference type="AlphaFoldDB" id="A0A250XLD4"/>
<evidence type="ECO:0000256" key="1">
    <source>
        <dbReference type="ARBA" id="ARBA00006432"/>
    </source>
</evidence>
<dbReference type="CDD" id="cd05941">
    <property type="entry name" value="MCS"/>
    <property type="match status" value="1"/>
</dbReference>
<dbReference type="Gene3D" id="3.40.50.12780">
    <property type="entry name" value="N-terminal domain of ligase-like"/>
    <property type="match status" value="1"/>
</dbReference>
<dbReference type="SUPFAM" id="SSF56801">
    <property type="entry name" value="Acetyl-CoA synthetase-like"/>
    <property type="match status" value="1"/>
</dbReference>
<dbReference type="Pfam" id="PF00501">
    <property type="entry name" value="AMP-binding"/>
    <property type="match status" value="1"/>
</dbReference>
<evidence type="ECO:0000259" key="2">
    <source>
        <dbReference type="Pfam" id="PF00501"/>
    </source>
</evidence>
<dbReference type="Proteomes" id="UP000232323">
    <property type="component" value="Unassembled WGS sequence"/>
</dbReference>
<comment type="similarity">
    <text evidence="1">Belongs to the ATP-dependent AMP-binding enzyme family.</text>
</comment>
<dbReference type="EMBL" id="BEGY01000108">
    <property type="protein sequence ID" value="GAX83846.1"/>
    <property type="molecule type" value="Genomic_DNA"/>
</dbReference>
<evidence type="ECO:0000313" key="4">
    <source>
        <dbReference type="EMBL" id="GAX83846.1"/>
    </source>
</evidence>
<dbReference type="InterPro" id="IPR020845">
    <property type="entry name" value="AMP-binding_CS"/>
</dbReference>
<dbReference type="GO" id="GO:0031956">
    <property type="term" value="F:medium-chain fatty acid-CoA ligase activity"/>
    <property type="evidence" value="ECO:0007669"/>
    <property type="project" value="TreeGrafter"/>
</dbReference>
<organism evidence="4 5">
    <name type="scientific">Chlamydomonas eustigma</name>
    <dbReference type="NCBI Taxonomy" id="1157962"/>
    <lineage>
        <taxon>Eukaryota</taxon>
        <taxon>Viridiplantae</taxon>
        <taxon>Chlorophyta</taxon>
        <taxon>core chlorophytes</taxon>
        <taxon>Chlorophyceae</taxon>
        <taxon>CS clade</taxon>
        <taxon>Chlamydomonadales</taxon>
        <taxon>Chlamydomonadaceae</taxon>
        <taxon>Chlamydomonas</taxon>
    </lineage>
</organism>